<keyword evidence="2" id="KW-1185">Reference proteome</keyword>
<organism evidence="1 2">
    <name type="scientific">Cladonia borealis</name>
    <dbReference type="NCBI Taxonomy" id="184061"/>
    <lineage>
        <taxon>Eukaryota</taxon>
        <taxon>Fungi</taxon>
        <taxon>Dikarya</taxon>
        <taxon>Ascomycota</taxon>
        <taxon>Pezizomycotina</taxon>
        <taxon>Lecanoromycetes</taxon>
        <taxon>OSLEUM clade</taxon>
        <taxon>Lecanoromycetidae</taxon>
        <taxon>Lecanorales</taxon>
        <taxon>Lecanorineae</taxon>
        <taxon>Cladoniaceae</taxon>
        <taxon>Cladonia</taxon>
    </lineage>
</organism>
<protein>
    <submittedName>
        <fullName evidence="1">Uncharacterized protein</fullName>
    </submittedName>
</protein>
<proteinExistence type="predicted"/>
<sequence length="275" mass="32524">MEGRLLIIKKQWEEYRKKPWHEAVLRGFWMLEPENDPNSLGTPVTHDQIPKNPRSLLEPIADAVHRAAEPRVLVFLTELLEQDRFQATEEWTAWQLHSLDFKEHCEPGREIFEAVIVRGKWNKQYTNHGHSFRHYREIPNVTSYKAALFTMTLATIPEDPEREARRFRLERRHPPNEKTKCETWDQCWYMDKYSGTIGVPLLCWELPIESKSIDAKATKPDNLMETLDRLLAENKFRPKSSAWTEWSIYSIGKVVRDPKNDLDTIEVIIVKYRRG</sequence>
<comment type="caution">
    <text evidence="1">The sequence shown here is derived from an EMBL/GenBank/DDBJ whole genome shotgun (WGS) entry which is preliminary data.</text>
</comment>
<name>A0AA39R5I1_9LECA</name>
<gene>
    <name evidence="1" type="ORF">JMJ35_002646</name>
</gene>
<reference evidence="1" key="1">
    <citation type="submission" date="2023-03" db="EMBL/GenBank/DDBJ databases">
        <title>Complete genome of Cladonia borealis.</title>
        <authorList>
            <person name="Park H."/>
        </authorList>
    </citation>
    <scope>NUCLEOTIDE SEQUENCE</scope>
    <source>
        <strain evidence="1">ANT050790</strain>
    </source>
</reference>
<accession>A0AA39R5I1</accession>
<evidence type="ECO:0000313" key="1">
    <source>
        <dbReference type="EMBL" id="KAK0515267.1"/>
    </source>
</evidence>
<dbReference type="Proteomes" id="UP001166286">
    <property type="component" value="Unassembled WGS sequence"/>
</dbReference>
<dbReference type="AlphaFoldDB" id="A0AA39R5I1"/>
<evidence type="ECO:0000313" key="2">
    <source>
        <dbReference type="Proteomes" id="UP001166286"/>
    </source>
</evidence>
<dbReference type="EMBL" id="JAFEKC020000004">
    <property type="protein sequence ID" value="KAK0515267.1"/>
    <property type="molecule type" value="Genomic_DNA"/>
</dbReference>